<proteinExistence type="predicted"/>
<name>A0A1Q4VA00_9ACTN</name>
<evidence type="ECO:0008006" key="4">
    <source>
        <dbReference type="Google" id="ProtNLM"/>
    </source>
</evidence>
<accession>A0A1Q4VA00</accession>
<evidence type="ECO:0000313" key="2">
    <source>
        <dbReference type="EMBL" id="OKH94671.1"/>
    </source>
</evidence>
<organism evidence="2 3">
    <name type="scientific">Streptomyces uncialis</name>
    <dbReference type="NCBI Taxonomy" id="1048205"/>
    <lineage>
        <taxon>Bacteria</taxon>
        <taxon>Bacillati</taxon>
        <taxon>Actinomycetota</taxon>
        <taxon>Actinomycetes</taxon>
        <taxon>Kitasatosporales</taxon>
        <taxon>Streptomycetaceae</taxon>
        <taxon>Streptomyces</taxon>
    </lineage>
</organism>
<comment type="caution">
    <text evidence="2">The sequence shown here is derived from an EMBL/GenBank/DDBJ whole genome shotgun (WGS) entry which is preliminary data.</text>
</comment>
<feature type="chain" id="PRO_5038443523" description="Ig-like domain-containing protein" evidence="1">
    <location>
        <begin position="20"/>
        <end position="138"/>
    </location>
</feature>
<feature type="signal peptide" evidence="1">
    <location>
        <begin position="1"/>
        <end position="19"/>
    </location>
</feature>
<evidence type="ECO:0000256" key="1">
    <source>
        <dbReference type="SAM" id="SignalP"/>
    </source>
</evidence>
<reference evidence="2 3" key="1">
    <citation type="submission" date="2015-06" db="EMBL/GenBank/DDBJ databases">
        <title>Cloning and characterization of the uncialamcin biosynthetic gene cluster.</title>
        <authorList>
            <person name="Yan X."/>
            <person name="Huang T."/>
            <person name="Ge H."/>
            <person name="Shen B."/>
        </authorList>
    </citation>
    <scope>NUCLEOTIDE SEQUENCE [LARGE SCALE GENOMIC DNA]</scope>
    <source>
        <strain evidence="2 3">DCA2648</strain>
    </source>
</reference>
<keyword evidence="1" id="KW-0732">Signal</keyword>
<dbReference type="STRING" id="1048205.AB852_10670"/>
<protein>
    <recommendedName>
        <fullName evidence="4">Ig-like domain-containing protein</fullName>
    </recommendedName>
</protein>
<gene>
    <name evidence="2" type="ORF">AB852_10670</name>
</gene>
<sequence>MRLATGPRAVAALAVTALAVLGIGAPGAAALPQSVKSLDVRWANAQPATSPFGYGTLTIGGTYTCTAPTGTTVPVHFTSFQIIPLALPSGSGTLPCGPAVVDAPWELTSYPNPEVHHGYTSLLVTFDGVDLPAEEFTA</sequence>
<evidence type="ECO:0000313" key="3">
    <source>
        <dbReference type="Proteomes" id="UP000186455"/>
    </source>
</evidence>
<dbReference type="RefSeq" id="WP_073786451.1">
    <property type="nucleotide sequence ID" value="NZ_LFBV01000002.1"/>
</dbReference>
<dbReference type="AlphaFoldDB" id="A0A1Q4VA00"/>
<dbReference type="EMBL" id="LFBV01000002">
    <property type="protein sequence ID" value="OKH94671.1"/>
    <property type="molecule type" value="Genomic_DNA"/>
</dbReference>
<dbReference type="Proteomes" id="UP000186455">
    <property type="component" value="Unassembled WGS sequence"/>
</dbReference>
<keyword evidence="3" id="KW-1185">Reference proteome</keyword>